<dbReference type="Proteomes" id="UP000002382">
    <property type="component" value="Chromosome"/>
</dbReference>
<keyword evidence="8 17" id="KW-0479">Metal-binding</keyword>
<dbReference type="EMBL" id="CP001634">
    <property type="protein sequence ID" value="ACR78763.1"/>
    <property type="molecule type" value="Genomic_DNA"/>
</dbReference>
<dbReference type="EC" id="1.17.99.6" evidence="4 17"/>
<comment type="similarity">
    <text evidence="3 17">Belongs to the QueH family.</text>
</comment>
<keyword evidence="13 17" id="KW-1015">Disulfide bond</keyword>
<dbReference type="PANTHER" id="PTHR36701">
    <property type="entry name" value="EPOXYQUEUOSINE REDUCTASE QUEH"/>
    <property type="match status" value="1"/>
</dbReference>
<evidence type="ECO:0000256" key="10">
    <source>
        <dbReference type="ARBA" id="ARBA00023002"/>
    </source>
</evidence>
<accession>C5CHC4</accession>
<dbReference type="HOGENOM" id="CLU_088177_1_1_0"/>
<dbReference type="GO" id="GO:0052693">
    <property type="term" value="F:epoxyqueuosine reductase activity"/>
    <property type="evidence" value="ECO:0007669"/>
    <property type="project" value="UniProtKB-UniRule"/>
</dbReference>
<dbReference type="Pfam" id="PF02677">
    <property type="entry name" value="QueH"/>
    <property type="match status" value="1"/>
</dbReference>
<evidence type="ECO:0000256" key="14">
    <source>
        <dbReference type="ARBA" id="ARBA00023284"/>
    </source>
</evidence>
<keyword evidence="19" id="KW-1185">Reference proteome</keyword>
<feature type="binding site" evidence="17">
    <location>
        <position position="8"/>
    </location>
    <ligand>
        <name>[4Fe-4S] cluster</name>
        <dbReference type="ChEBI" id="CHEBI:49883"/>
    </ligand>
</feature>
<dbReference type="KEGG" id="kol:Kole_0034"/>
<evidence type="ECO:0000256" key="4">
    <source>
        <dbReference type="ARBA" id="ARBA00012622"/>
    </source>
</evidence>
<keyword evidence="14 17" id="KW-0676">Redox-active center</keyword>
<feature type="binding site" evidence="17">
    <location>
        <position position="9"/>
    </location>
    <ligand>
        <name>[4Fe-4S] cluster</name>
        <dbReference type="ChEBI" id="CHEBI:49883"/>
    </ligand>
</feature>
<evidence type="ECO:0000313" key="18">
    <source>
        <dbReference type="EMBL" id="ACR78763.1"/>
    </source>
</evidence>
<dbReference type="GO" id="GO:0051539">
    <property type="term" value="F:4 iron, 4 sulfur cluster binding"/>
    <property type="evidence" value="ECO:0007669"/>
    <property type="project" value="UniProtKB-UniRule"/>
</dbReference>
<protein>
    <recommendedName>
        <fullName evidence="5 17">Epoxyqueuosine reductase QueH</fullName>
        <ecNumber evidence="4 17">1.17.99.6</ecNumber>
    </recommendedName>
    <alternativeName>
        <fullName evidence="15 17">Queuosine biosynthesis protein QueH</fullName>
    </alternativeName>
</protein>
<organism evidence="18 19">
    <name type="scientific">Kosmotoga olearia (strain ATCC BAA-1733 / DSM 21960 / TBF 19.5.1)</name>
    <dbReference type="NCBI Taxonomy" id="521045"/>
    <lineage>
        <taxon>Bacteria</taxon>
        <taxon>Thermotogati</taxon>
        <taxon>Thermotogota</taxon>
        <taxon>Thermotogae</taxon>
        <taxon>Kosmotogales</taxon>
        <taxon>Kosmotogaceae</taxon>
        <taxon>Kosmotoga</taxon>
    </lineage>
</organism>
<dbReference type="AlphaFoldDB" id="C5CHC4"/>
<evidence type="ECO:0000256" key="15">
    <source>
        <dbReference type="ARBA" id="ARBA00031446"/>
    </source>
</evidence>
<comment type="pathway">
    <text evidence="2 17">tRNA modification; tRNA-queuosine biosynthesis.</text>
</comment>
<evidence type="ECO:0000256" key="9">
    <source>
        <dbReference type="ARBA" id="ARBA00022785"/>
    </source>
</evidence>
<dbReference type="GO" id="GO:0046872">
    <property type="term" value="F:metal ion binding"/>
    <property type="evidence" value="ECO:0007669"/>
    <property type="project" value="UniProtKB-KW"/>
</dbReference>
<evidence type="ECO:0000256" key="7">
    <source>
        <dbReference type="ARBA" id="ARBA00022694"/>
    </source>
</evidence>
<dbReference type="HAMAP" id="MF_02089">
    <property type="entry name" value="QueH"/>
    <property type="match status" value="1"/>
</dbReference>
<evidence type="ECO:0000256" key="17">
    <source>
        <dbReference type="HAMAP-Rule" id="MF_02089"/>
    </source>
</evidence>
<reference evidence="18 19" key="2">
    <citation type="journal article" date="2011" name="J. Bacteriol.">
        <title>Genome Sequence of Kosmotoga olearia Strain TBF 19.5.1, a Thermophilic Bacterium with a Wide Growth Temperature Range, Isolated from the Troll B Oil Platform in the North Sea.</title>
        <authorList>
            <person name="Swithers K.S."/>
            <person name="Dipippo J.L."/>
            <person name="Bruce D.C."/>
            <person name="Detter C."/>
            <person name="Tapia R."/>
            <person name="Han S."/>
            <person name="Goodwin L.A."/>
            <person name="Han J."/>
            <person name="Woyke T."/>
            <person name="Pitluck S."/>
            <person name="Pennacchio L."/>
            <person name="Nolan M."/>
            <person name="Mikhailova N."/>
            <person name="Land M.L."/>
            <person name="Nesbo C.L."/>
            <person name="Gogarten J.P."/>
            <person name="Noll K.M."/>
        </authorList>
    </citation>
    <scope>NUCLEOTIDE SEQUENCE [LARGE SCALE GENOMIC DNA]</scope>
    <source>
        <strain evidence="19">ATCC BAA-1733 / DSM 21960 / TBF 19.5.1</strain>
    </source>
</reference>
<keyword evidence="10 17" id="KW-0560">Oxidoreductase</keyword>
<dbReference type="OrthoDB" id="9801033at2"/>
<sequence length="271" mass="31716">MKLLLHVCCGPDLAVTMEHLKSDFNGKITAFFYNPNIFPYEEYVKRLRAFEQVAERYGLETMEGKYDEERFYALARNLEDESEGGERCRRCIALRLGVTASLAQKMDFDLFSTTLMASPRKSIVMLENEGKRAEKATGKRFLFSNFRKGIDGKKKRELFSGIYVQDYCGCVFGLREQEMKRQEIEKKDFEKLKQDFPEKIHLWKYRRKPLNSDNFEINDINELKELLEIIKPSKLVVTEGFAKAFSLTSKWLKCGSYNCRLERSERGETYG</sequence>
<gene>
    <name evidence="17" type="primary">queH</name>
    <name evidence="18" type="ordered locus">Kole_0034</name>
</gene>
<keyword evidence="11 17" id="KW-0408">Iron</keyword>
<evidence type="ECO:0000256" key="8">
    <source>
        <dbReference type="ARBA" id="ARBA00022723"/>
    </source>
</evidence>
<evidence type="ECO:0000256" key="11">
    <source>
        <dbReference type="ARBA" id="ARBA00023004"/>
    </source>
</evidence>
<evidence type="ECO:0000256" key="2">
    <source>
        <dbReference type="ARBA" id="ARBA00004691"/>
    </source>
</evidence>
<evidence type="ECO:0000256" key="13">
    <source>
        <dbReference type="ARBA" id="ARBA00023157"/>
    </source>
</evidence>
<comment type="function">
    <text evidence="1 17">Catalyzes the conversion of epoxyqueuosine (oQ) to queuosine (Q), which is a hypermodified base found in the wobble positions of tRNA(Asp), tRNA(Asn), tRNA(His) and tRNA(Tyr).</text>
</comment>
<evidence type="ECO:0000256" key="3">
    <source>
        <dbReference type="ARBA" id="ARBA00008207"/>
    </source>
</evidence>
<dbReference type="STRING" id="521045.Kole_0034"/>
<name>C5CHC4_KOSOT</name>
<reference evidence="18 19" key="1">
    <citation type="submission" date="2009-06" db="EMBL/GenBank/DDBJ databases">
        <title>Complete sequence of Thermotogales bacterium TBF 19.5.1.</title>
        <authorList>
            <consortium name="US DOE Joint Genome Institute"/>
            <person name="Lucas S."/>
            <person name="Copeland A."/>
            <person name="Lapidus A."/>
            <person name="Glavina del Rio T."/>
            <person name="Tice H."/>
            <person name="Bruce D."/>
            <person name="Goodwin L."/>
            <person name="Pitluck S."/>
            <person name="Chertkov O."/>
            <person name="Brettin T."/>
            <person name="Detter J.C."/>
            <person name="Han C."/>
            <person name="Schmutz J."/>
            <person name="Larimer F."/>
            <person name="Land M."/>
            <person name="Hauser L."/>
            <person name="Kyrpides N."/>
            <person name="Ovchinnikova G."/>
            <person name="Noll K."/>
        </authorList>
    </citation>
    <scope>NUCLEOTIDE SEQUENCE [LARGE SCALE GENOMIC DNA]</scope>
    <source>
        <strain evidence="19">ATCC BAA-1733 / DSM 21960 / TBF 19.5.1</strain>
    </source>
</reference>
<dbReference type="UniPathway" id="UPA00392"/>
<keyword evidence="9 17" id="KW-0671">Queuosine biosynthesis</keyword>
<evidence type="ECO:0000256" key="6">
    <source>
        <dbReference type="ARBA" id="ARBA00022485"/>
    </source>
</evidence>
<dbReference type="InterPro" id="IPR003828">
    <property type="entry name" value="QueH"/>
</dbReference>
<evidence type="ECO:0000256" key="1">
    <source>
        <dbReference type="ARBA" id="ARBA00002268"/>
    </source>
</evidence>
<evidence type="ECO:0000313" key="19">
    <source>
        <dbReference type="Proteomes" id="UP000002382"/>
    </source>
</evidence>
<dbReference type="PANTHER" id="PTHR36701:SF1">
    <property type="entry name" value="EPOXYQUEUOSINE REDUCTASE QUEH"/>
    <property type="match status" value="1"/>
</dbReference>
<evidence type="ECO:0000256" key="16">
    <source>
        <dbReference type="ARBA" id="ARBA00047415"/>
    </source>
</evidence>
<evidence type="ECO:0000256" key="12">
    <source>
        <dbReference type="ARBA" id="ARBA00023014"/>
    </source>
</evidence>
<keyword evidence="6 17" id="KW-0004">4Fe-4S</keyword>
<dbReference type="GO" id="GO:0008616">
    <property type="term" value="P:tRNA queuosine(34) biosynthetic process"/>
    <property type="evidence" value="ECO:0007669"/>
    <property type="project" value="UniProtKB-UniRule"/>
</dbReference>
<feature type="binding site" evidence="17">
    <location>
        <position position="88"/>
    </location>
    <ligand>
        <name>[4Fe-4S] cluster</name>
        <dbReference type="ChEBI" id="CHEBI:49883"/>
    </ligand>
</feature>
<feature type="disulfide bond" description="Redox-active" evidence="17">
    <location>
        <begin position="168"/>
        <end position="170"/>
    </location>
</feature>
<proteinExistence type="inferred from homology"/>
<keyword evidence="12 17" id="KW-0411">Iron-sulfur</keyword>
<dbReference type="eggNOG" id="COG1636">
    <property type="taxonomic scope" value="Bacteria"/>
</dbReference>
<evidence type="ECO:0000256" key="5">
    <source>
        <dbReference type="ARBA" id="ARBA00016895"/>
    </source>
</evidence>
<comment type="catalytic activity">
    <reaction evidence="16 17">
        <text>epoxyqueuosine(34) in tRNA + AH2 = queuosine(34) in tRNA + A + H2O</text>
        <dbReference type="Rhea" id="RHEA:32159"/>
        <dbReference type="Rhea" id="RHEA-COMP:18571"/>
        <dbReference type="Rhea" id="RHEA-COMP:18582"/>
        <dbReference type="ChEBI" id="CHEBI:13193"/>
        <dbReference type="ChEBI" id="CHEBI:15377"/>
        <dbReference type="ChEBI" id="CHEBI:17499"/>
        <dbReference type="ChEBI" id="CHEBI:194431"/>
        <dbReference type="ChEBI" id="CHEBI:194443"/>
        <dbReference type="EC" id="1.17.99.6"/>
    </reaction>
</comment>
<keyword evidence="7 17" id="KW-0819">tRNA processing</keyword>
<feature type="binding site" evidence="17">
    <location>
        <position position="91"/>
    </location>
    <ligand>
        <name>[4Fe-4S] cluster</name>
        <dbReference type="ChEBI" id="CHEBI:49883"/>
    </ligand>
</feature>